<organism evidence="1 2">
    <name type="scientific">Nocardia coubleae</name>
    <dbReference type="NCBI Taxonomy" id="356147"/>
    <lineage>
        <taxon>Bacteria</taxon>
        <taxon>Bacillati</taxon>
        <taxon>Actinomycetota</taxon>
        <taxon>Actinomycetes</taxon>
        <taxon>Mycobacteriales</taxon>
        <taxon>Nocardiaceae</taxon>
        <taxon>Nocardia</taxon>
    </lineage>
</organism>
<keyword evidence="2" id="KW-1185">Reference proteome</keyword>
<proteinExistence type="predicted"/>
<accession>A0A846W5L4</accession>
<gene>
    <name evidence="1" type="ORF">HGA10_11950</name>
</gene>
<evidence type="ECO:0000313" key="1">
    <source>
        <dbReference type="EMBL" id="NKX88026.1"/>
    </source>
</evidence>
<dbReference type="Proteomes" id="UP000572007">
    <property type="component" value="Unassembled WGS sequence"/>
</dbReference>
<reference evidence="1 2" key="1">
    <citation type="submission" date="2020-04" db="EMBL/GenBank/DDBJ databases">
        <title>MicrobeNet Type strains.</title>
        <authorList>
            <person name="Nicholson A.C."/>
        </authorList>
    </citation>
    <scope>NUCLEOTIDE SEQUENCE [LARGE SCALE GENOMIC DNA]</scope>
    <source>
        <strain evidence="1 2">DSM 44960</strain>
    </source>
</reference>
<name>A0A846W5L4_9NOCA</name>
<sequence length="1072" mass="117424">MVLSEESGPALDLPAEVANRIVAELPGRGEKVVAALQTAAYLLSAAVHHDAGLRLAESATYNLREALDAVVSGLTPVEGGLPAVLAAWQQYEQEAGQPGNDDAISLRVFSQVIRRAGEQQDRNSYHEARLLGYLRDKSGIEPLVGELDPVAEYKRLRKRANRGVHTSTNLGDASILYQHTVAWFVRMFTPPADVVVALRELAAEPWTGPDQISRIHRLASNPHQLRLFFRHLKAAAWLEPLYGAGMMPLPQPESPWPVYGLLEGLGRTEPAAVASVVQKLLPACKQLPADQQLDARFDLLRFAVNLGQEGHGVVGDIVKLHPNNDAVRSLATTAVKDADPTAPIVEKVASAVLSAAATDRDIYYYKILLNAIENGMTADNAVTRTRLLIAKIRAATQGHATGRINIDIARLTTELGDDDRQFLVVATHYLARILARALACGVPGTQLWAWVANIPGAVGERLVCRVLVLADDVPIEDKIKYVTLRLGSDTVSGDDKDLVDAVLAANPDPTRVQEWSAALGKPSAASENIAAPPRDWLKAWRWSTVLPGYLLTDWQPVITTLSQEHGRFDDTCFSRRLPTFIRSSESSPYSVDQLAARTPLEAAQLVSQWRPDSAADYKMTTPRGLAKTLETVVAANLFGWTQDPVALVTTLREPVYVLHYLRSITENVEGISEQTDQVIEAVRVATTERWAPNTLSQDRFDFESDWTVVDIGALDLVTKLADLNGLFAQAALDDAWSLILSALGTSPQEPATTTDIARSRAVSGKFGRGLQAAISLAAWEERNNPPIRAQFFNLLDEVLKPTSRVGLESRAILAWQRPRLEHIAHDWLSQRVDLVFRNAEYGSFTIDLTLEIGRPTPWLLRNLRHDLVSAALRGAENAVGHLLVGTLQDEPGYDSGAVIAALRSAPQVLAEAAAEMARLVQNEPAGSQDLDTALGFWRSLLDADRTTAPAEVLYKTGRWSYVTGVPDNVWTELTIRTLEITNGDIEYAIEVADRCKTVTVPDRSTKILLLLQDRGEPWERHHAAEAAMDALRALSTTRSDSNFLALQTRLIELGRHEAVDVAPYSYEAPPSA</sequence>
<comment type="caution">
    <text evidence="1">The sequence shown here is derived from an EMBL/GenBank/DDBJ whole genome shotgun (WGS) entry which is preliminary data.</text>
</comment>
<dbReference type="RefSeq" id="WP_157104786.1">
    <property type="nucleotide sequence ID" value="NZ_JAAXOM010000003.1"/>
</dbReference>
<evidence type="ECO:0000313" key="2">
    <source>
        <dbReference type="Proteomes" id="UP000572007"/>
    </source>
</evidence>
<protein>
    <submittedName>
        <fullName evidence="1">Uncharacterized protein</fullName>
    </submittedName>
</protein>
<dbReference type="EMBL" id="JAAXOM010000003">
    <property type="protein sequence ID" value="NKX88026.1"/>
    <property type="molecule type" value="Genomic_DNA"/>
</dbReference>
<dbReference type="AlphaFoldDB" id="A0A846W5L4"/>